<name>A0A8J7IIY3_9RHOB</name>
<keyword evidence="8" id="KW-0028">Amino-acid biosynthesis</keyword>
<sequence>MPGWSEHVGTAVALPRDNIDTDQLIPARFMSTPRAQGYGNFLLHDLRRDAHDALDETFPLNTCPDASILVAGRNFGSGSSREAAVYALLDAGFRVVIAPSFGDIFAANAVNNGLLPAQVTPEVAADLAELLASGPREMTVTLESREILCGATRVSFDVKDGWRTKLINGWDDIDLTLDHAARIAAFRDDRRSAAPWAWPRRPGAQYAR</sequence>
<evidence type="ECO:0000256" key="6">
    <source>
        <dbReference type="ARBA" id="ARBA00011998"/>
    </source>
</evidence>
<reference evidence="12" key="1">
    <citation type="submission" date="2020-12" db="EMBL/GenBank/DDBJ databases">
        <title>Sedimentitalea sp. nov., isolated from sand in Incheon.</title>
        <authorList>
            <person name="Kim W."/>
        </authorList>
    </citation>
    <scope>NUCLEOTIDE SEQUENCE</scope>
    <source>
        <strain evidence="12">CAU 1593</strain>
    </source>
</reference>
<dbReference type="SUPFAM" id="SSF52016">
    <property type="entry name" value="LeuD/IlvD-like"/>
    <property type="match status" value="1"/>
</dbReference>
<dbReference type="EC" id="4.2.1.33" evidence="6"/>
<dbReference type="NCBIfam" id="TIGR00171">
    <property type="entry name" value="leuD"/>
    <property type="match status" value="1"/>
</dbReference>
<dbReference type="InterPro" id="IPR004431">
    <property type="entry name" value="3-IsopropMal_deHydase_ssu"/>
</dbReference>
<dbReference type="PANTHER" id="PTHR43345">
    <property type="entry name" value="3-ISOPROPYLMALATE DEHYDRATASE SMALL SUBUNIT 2-RELATED-RELATED"/>
    <property type="match status" value="1"/>
</dbReference>
<dbReference type="InterPro" id="IPR033940">
    <property type="entry name" value="IPMI_Swivel"/>
</dbReference>
<evidence type="ECO:0000259" key="11">
    <source>
        <dbReference type="Pfam" id="PF00694"/>
    </source>
</evidence>
<dbReference type="Pfam" id="PF00694">
    <property type="entry name" value="Aconitase_C"/>
    <property type="match status" value="1"/>
</dbReference>
<evidence type="ECO:0000256" key="5">
    <source>
        <dbReference type="ARBA" id="ARBA00011271"/>
    </source>
</evidence>
<dbReference type="InterPro" id="IPR000573">
    <property type="entry name" value="AconitaseA/IPMdHydase_ssu_swvl"/>
</dbReference>
<dbReference type="AlphaFoldDB" id="A0A8J7IIY3"/>
<keyword evidence="13" id="KW-1185">Reference proteome</keyword>
<dbReference type="GO" id="GO:0003861">
    <property type="term" value="F:3-isopropylmalate dehydratase activity"/>
    <property type="evidence" value="ECO:0007669"/>
    <property type="project" value="UniProtKB-EC"/>
</dbReference>
<keyword evidence="10" id="KW-0100">Branched-chain amino acid biosynthesis</keyword>
<comment type="subunit">
    <text evidence="5">Heterodimer of LeuC and LeuD.</text>
</comment>
<evidence type="ECO:0000256" key="4">
    <source>
        <dbReference type="ARBA" id="ARBA00009845"/>
    </source>
</evidence>
<comment type="catalytic activity">
    <reaction evidence="1">
        <text>(2R,3S)-3-isopropylmalate = (2S)-2-isopropylmalate</text>
        <dbReference type="Rhea" id="RHEA:32287"/>
        <dbReference type="ChEBI" id="CHEBI:1178"/>
        <dbReference type="ChEBI" id="CHEBI:35121"/>
        <dbReference type="EC" id="4.2.1.33"/>
    </reaction>
</comment>
<comment type="similarity">
    <text evidence="4">Belongs to the LeuD family. LeuD type 1 subfamily.</text>
</comment>
<evidence type="ECO:0000313" key="13">
    <source>
        <dbReference type="Proteomes" id="UP000619079"/>
    </source>
</evidence>
<protein>
    <recommendedName>
        <fullName evidence="6">3-isopropylmalate dehydratase</fullName>
        <ecNumber evidence="6">4.2.1.33</ecNumber>
    </recommendedName>
</protein>
<comment type="function">
    <text evidence="2">Catalyzes the isomerization between 2-isopropylmalate and 3-isopropylmalate, via the formation of 2-isopropylmaleate.</text>
</comment>
<dbReference type="CDD" id="cd01577">
    <property type="entry name" value="IPMI_Swivel"/>
    <property type="match status" value="1"/>
</dbReference>
<evidence type="ECO:0000256" key="7">
    <source>
        <dbReference type="ARBA" id="ARBA00022430"/>
    </source>
</evidence>
<evidence type="ECO:0000256" key="3">
    <source>
        <dbReference type="ARBA" id="ARBA00004729"/>
    </source>
</evidence>
<evidence type="ECO:0000313" key="12">
    <source>
        <dbReference type="EMBL" id="MBJ6370068.1"/>
    </source>
</evidence>
<proteinExistence type="inferred from homology"/>
<organism evidence="12 13">
    <name type="scientific">Sedimentitalea arenosa</name>
    <dbReference type="NCBI Taxonomy" id="2798803"/>
    <lineage>
        <taxon>Bacteria</taxon>
        <taxon>Pseudomonadati</taxon>
        <taxon>Pseudomonadota</taxon>
        <taxon>Alphaproteobacteria</taxon>
        <taxon>Rhodobacterales</taxon>
        <taxon>Paracoccaceae</taxon>
        <taxon>Sedimentitalea</taxon>
    </lineage>
</organism>
<dbReference type="GO" id="GO:0009316">
    <property type="term" value="C:3-isopropylmalate dehydratase complex"/>
    <property type="evidence" value="ECO:0007669"/>
    <property type="project" value="InterPro"/>
</dbReference>
<accession>A0A8J7IIY3</accession>
<dbReference type="InterPro" id="IPR050075">
    <property type="entry name" value="LeuD"/>
</dbReference>
<dbReference type="RefSeq" id="WP_199022827.1">
    <property type="nucleotide sequence ID" value="NZ_JAELVR010000001.1"/>
</dbReference>
<keyword evidence="7" id="KW-0432">Leucine biosynthesis</keyword>
<comment type="caution">
    <text evidence="12">The sequence shown here is derived from an EMBL/GenBank/DDBJ whole genome shotgun (WGS) entry which is preliminary data.</text>
</comment>
<dbReference type="UniPathway" id="UPA00048">
    <property type="reaction ID" value="UER00071"/>
</dbReference>
<evidence type="ECO:0000256" key="8">
    <source>
        <dbReference type="ARBA" id="ARBA00022605"/>
    </source>
</evidence>
<dbReference type="EMBL" id="JAELVR010000001">
    <property type="protein sequence ID" value="MBJ6370068.1"/>
    <property type="molecule type" value="Genomic_DNA"/>
</dbReference>
<gene>
    <name evidence="12" type="primary">leuD</name>
    <name evidence="12" type="ORF">JF290_00900</name>
</gene>
<dbReference type="InterPro" id="IPR015928">
    <property type="entry name" value="Aconitase/3IPM_dehydase_swvl"/>
</dbReference>
<evidence type="ECO:0000256" key="10">
    <source>
        <dbReference type="ARBA" id="ARBA00023304"/>
    </source>
</evidence>
<comment type="pathway">
    <text evidence="3">Amino-acid biosynthesis; L-leucine biosynthesis; L-leucine from 3-methyl-2-oxobutanoate: step 2/4.</text>
</comment>
<feature type="domain" description="Aconitase A/isopropylmalate dehydratase small subunit swivel" evidence="11">
    <location>
        <begin position="3"/>
        <end position="119"/>
    </location>
</feature>
<keyword evidence="9 12" id="KW-0456">Lyase</keyword>
<dbReference type="PANTHER" id="PTHR43345:SF5">
    <property type="entry name" value="3-ISOPROPYLMALATE DEHYDRATASE SMALL SUBUNIT"/>
    <property type="match status" value="1"/>
</dbReference>
<evidence type="ECO:0000256" key="1">
    <source>
        <dbReference type="ARBA" id="ARBA00000491"/>
    </source>
</evidence>
<dbReference type="Proteomes" id="UP000619079">
    <property type="component" value="Unassembled WGS sequence"/>
</dbReference>
<evidence type="ECO:0000256" key="2">
    <source>
        <dbReference type="ARBA" id="ARBA00002695"/>
    </source>
</evidence>
<evidence type="ECO:0000256" key="9">
    <source>
        <dbReference type="ARBA" id="ARBA00023239"/>
    </source>
</evidence>
<dbReference type="NCBIfam" id="NF002458">
    <property type="entry name" value="PRK01641.1"/>
    <property type="match status" value="1"/>
</dbReference>
<dbReference type="GO" id="GO:0009098">
    <property type="term" value="P:L-leucine biosynthetic process"/>
    <property type="evidence" value="ECO:0007669"/>
    <property type="project" value="UniProtKB-UniPathway"/>
</dbReference>
<dbReference type="Gene3D" id="3.20.19.10">
    <property type="entry name" value="Aconitase, domain 4"/>
    <property type="match status" value="1"/>
</dbReference>